<evidence type="ECO:0000256" key="2">
    <source>
        <dbReference type="HAMAP-Rule" id="MF_01940"/>
    </source>
</evidence>
<dbReference type="HAMAP" id="MF_01940">
    <property type="entry name" value="RNA_CPDase"/>
    <property type="match status" value="1"/>
</dbReference>
<dbReference type="Pfam" id="PF02834">
    <property type="entry name" value="LigT_PEase"/>
    <property type="match status" value="2"/>
</dbReference>
<dbReference type="EC" id="3.1.4.58" evidence="2"/>
<dbReference type="InterPro" id="IPR014051">
    <property type="entry name" value="Phosphoesterase_HXTX"/>
</dbReference>
<dbReference type="SUPFAM" id="SSF55144">
    <property type="entry name" value="LigT-like"/>
    <property type="match status" value="1"/>
</dbReference>
<dbReference type="Gene3D" id="3.90.1140.10">
    <property type="entry name" value="Cyclic phosphodiesterase"/>
    <property type="match status" value="1"/>
</dbReference>
<comment type="catalytic activity">
    <reaction evidence="2">
        <text>a 3'-end 2',3'-cyclophospho-ribonucleotide-RNA + H2O = a 3'-end 2'-phospho-ribonucleotide-RNA + H(+)</text>
        <dbReference type="Rhea" id="RHEA:11828"/>
        <dbReference type="Rhea" id="RHEA-COMP:10464"/>
        <dbReference type="Rhea" id="RHEA-COMP:17353"/>
        <dbReference type="ChEBI" id="CHEBI:15377"/>
        <dbReference type="ChEBI" id="CHEBI:15378"/>
        <dbReference type="ChEBI" id="CHEBI:83064"/>
        <dbReference type="ChEBI" id="CHEBI:173113"/>
        <dbReference type="EC" id="3.1.4.58"/>
    </reaction>
</comment>
<keyword evidence="1 2" id="KW-0378">Hydrolase</keyword>
<dbReference type="GO" id="GO:0004113">
    <property type="term" value="F:2',3'-cyclic-nucleotide 3'-phosphodiesterase activity"/>
    <property type="evidence" value="ECO:0007669"/>
    <property type="project" value="InterPro"/>
</dbReference>
<dbReference type="NCBIfam" id="TIGR02258">
    <property type="entry name" value="2_5_ligase"/>
    <property type="match status" value="1"/>
</dbReference>
<evidence type="ECO:0000313" key="4">
    <source>
        <dbReference type="EMBL" id="SHH91915.1"/>
    </source>
</evidence>
<accession>A0A1M5WW45</accession>
<evidence type="ECO:0000259" key="3">
    <source>
        <dbReference type="Pfam" id="PF02834"/>
    </source>
</evidence>
<feature type="active site" description="Proton donor" evidence="2">
    <location>
        <position position="40"/>
    </location>
</feature>
<sequence>MRVFISIELSKKIKKYLYEIQVGIHDNVEKGNFSDIENFHITLKYIGEQTQDEVLSLKKAIKKTATKLVPFKIQTDTLGFFLRGNKKIIWMGLTEKECLLDELFMNLEEELEKIGIKKEVRSFTPHITLLRDAILKGNFNILQNNINSKENINVEAISLMESIKINGKLTYIPIYECRLI</sequence>
<dbReference type="PANTHER" id="PTHR35561:SF1">
    <property type="entry name" value="RNA 2',3'-CYCLIC PHOSPHODIESTERASE"/>
    <property type="match status" value="1"/>
</dbReference>
<organism evidence="4 5">
    <name type="scientific">Clostridium grantii DSM 8605</name>
    <dbReference type="NCBI Taxonomy" id="1121316"/>
    <lineage>
        <taxon>Bacteria</taxon>
        <taxon>Bacillati</taxon>
        <taxon>Bacillota</taxon>
        <taxon>Clostridia</taxon>
        <taxon>Eubacteriales</taxon>
        <taxon>Clostridiaceae</taxon>
        <taxon>Clostridium</taxon>
    </lineage>
</organism>
<dbReference type="AlphaFoldDB" id="A0A1M5WW45"/>
<proteinExistence type="inferred from homology"/>
<protein>
    <recommendedName>
        <fullName evidence="2">RNA 2',3'-cyclic phosphodiesterase</fullName>
        <shortName evidence="2">RNA 2',3'-CPDase</shortName>
        <ecNumber evidence="2">3.1.4.58</ecNumber>
    </recommendedName>
</protein>
<comment type="similarity">
    <text evidence="2">Belongs to the 2H phosphoesterase superfamily. ThpR family.</text>
</comment>
<comment type="function">
    <text evidence="2">Hydrolyzes RNA 2',3'-cyclic phosphodiester to an RNA 2'-phosphomonoester.</text>
</comment>
<dbReference type="Proteomes" id="UP000184447">
    <property type="component" value="Unassembled WGS sequence"/>
</dbReference>
<keyword evidence="4" id="KW-0436">Ligase</keyword>
<dbReference type="OrthoDB" id="9789350at2"/>
<dbReference type="GO" id="GO:0008664">
    <property type="term" value="F:RNA 2',3'-cyclic 3'-phosphodiesterase activity"/>
    <property type="evidence" value="ECO:0007669"/>
    <property type="project" value="UniProtKB-EC"/>
</dbReference>
<dbReference type="RefSeq" id="WP_073339502.1">
    <property type="nucleotide sequence ID" value="NZ_FQXM01000021.1"/>
</dbReference>
<dbReference type="GO" id="GO:0016874">
    <property type="term" value="F:ligase activity"/>
    <property type="evidence" value="ECO:0007669"/>
    <property type="project" value="UniProtKB-KW"/>
</dbReference>
<dbReference type="InterPro" id="IPR009097">
    <property type="entry name" value="Cyclic_Pdiesterase"/>
</dbReference>
<evidence type="ECO:0000256" key="1">
    <source>
        <dbReference type="ARBA" id="ARBA00022801"/>
    </source>
</evidence>
<gene>
    <name evidence="4" type="ORF">SAMN02745207_03171</name>
</gene>
<feature type="active site" description="Proton acceptor" evidence="2">
    <location>
        <position position="126"/>
    </location>
</feature>
<reference evidence="4 5" key="1">
    <citation type="submission" date="2016-11" db="EMBL/GenBank/DDBJ databases">
        <authorList>
            <person name="Jaros S."/>
            <person name="Januszkiewicz K."/>
            <person name="Wedrychowicz H."/>
        </authorList>
    </citation>
    <scope>NUCLEOTIDE SEQUENCE [LARGE SCALE GENOMIC DNA]</scope>
    <source>
        <strain evidence="4 5">DSM 8605</strain>
    </source>
</reference>
<feature type="short sequence motif" description="HXTX 2" evidence="2">
    <location>
        <begin position="126"/>
        <end position="129"/>
    </location>
</feature>
<name>A0A1M5WW45_9CLOT</name>
<evidence type="ECO:0000313" key="5">
    <source>
        <dbReference type="Proteomes" id="UP000184447"/>
    </source>
</evidence>
<feature type="domain" description="Phosphoesterase HXTX" evidence="3">
    <location>
        <begin position="100"/>
        <end position="166"/>
    </location>
</feature>
<dbReference type="PANTHER" id="PTHR35561">
    <property type="entry name" value="RNA 2',3'-CYCLIC PHOSPHODIESTERASE"/>
    <property type="match status" value="1"/>
</dbReference>
<feature type="short sequence motif" description="HXTX 1" evidence="2">
    <location>
        <begin position="40"/>
        <end position="43"/>
    </location>
</feature>
<keyword evidence="5" id="KW-1185">Reference proteome</keyword>
<dbReference type="EMBL" id="FQXM01000021">
    <property type="protein sequence ID" value="SHH91915.1"/>
    <property type="molecule type" value="Genomic_DNA"/>
</dbReference>
<dbReference type="InterPro" id="IPR004175">
    <property type="entry name" value="RNA_CPDase"/>
</dbReference>
<feature type="domain" description="Phosphoesterase HXTX" evidence="3">
    <location>
        <begin position="7"/>
        <end position="90"/>
    </location>
</feature>